<feature type="compositionally biased region" description="Polar residues" evidence="2">
    <location>
        <begin position="287"/>
        <end position="296"/>
    </location>
</feature>
<reference evidence="4" key="1">
    <citation type="submission" date="2020-02" db="EMBL/GenBank/DDBJ databases">
        <authorList>
            <person name="Scholz U."/>
            <person name="Mascher M."/>
            <person name="Fiebig A."/>
        </authorList>
    </citation>
    <scope>NUCLEOTIDE SEQUENCE</scope>
</reference>
<keyword evidence="5" id="KW-1185">Reference proteome</keyword>
<gene>
    <name evidence="4" type="ORF">SI8410_01000968</name>
</gene>
<feature type="compositionally biased region" description="Low complexity" evidence="2">
    <location>
        <begin position="254"/>
        <end position="272"/>
    </location>
</feature>
<dbReference type="SUPFAM" id="SSF48452">
    <property type="entry name" value="TPR-like"/>
    <property type="match status" value="1"/>
</dbReference>
<keyword evidence="3" id="KW-1133">Transmembrane helix</keyword>
<evidence type="ECO:0000313" key="4">
    <source>
        <dbReference type="EMBL" id="CAA7388810.1"/>
    </source>
</evidence>
<evidence type="ECO:0000313" key="5">
    <source>
        <dbReference type="Proteomes" id="UP000663760"/>
    </source>
</evidence>
<evidence type="ECO:0000256" key="1">
    <source>
        <dbReference type="PROSITE-ProRule" id="PRU00339"/>
    </source>
</evidence>
<feature type="compositionally biased region" description="Low complexity" evidence="2">
    <location>
        <begin position="445"/>
        <end position="463"/>
    </location>
</feature>
<evidence type="ECO:0000256" key="2">
    <source>
        <dbReference type="SAM" id="MobiDB-lite"/>
    </source>
</evidence>
<name>A0A7I8JXX1_SPIIN</name>
<feature type="repeat" description="TPR" evidence="1">
    <location>
        <begin position="181"/>
        <end position="214"/>
    </location>
</feature>
<dbReference type="SMART" id="SM00028">
    <property type="entry name" value="TPR"/>
    <property type="match status" value="2"/>
</dbReference>
<dbReference type="InterPro" id="IPR053319">
    <property type="entry name" value="OEP61"/>
</dbReference>
<dbReference type="PROSITE" id="PS50293">
    <property type="entry name" value="TPR_REGION"/>
    <property type="match status" value="1"/>
</dbReference>
<feature type="region of interest" description="Disordered" evidence="2">
    <location>
        <begin position="253"/>
        <end position="301"/>
    </location>
</feature>
<evidence type="ECO:0000256" key="3">
    <source>
        <dbReference type="SAM" id="Phobius"/>
    </source>
</evidence>
<dbReference type="Gene3D" id="1.25.40.10">
    <property type="entry name" value="Tetratricopeptide repeat domain"/>
    <property type="match status" value="1"/>
</dbReference>
<organism evidence="4 5">
    <name type="scientific">Spirodela intermedia</name>
    <name type="common">Intermediate duckweed</name>
    <dbReference type="NCBI Taxonomy" id="51605"/>
    <lineage>
        <taxon>Eukaryota</taxon>
        <taxon>Viridiplantae</taxon>
        <taxon>Streptophyta</taxon>
        <taxon>Embryophyta</taxon>
        <taxon>Tracheophyta</taxon>
        <taxon>Spermatophyta</taxon>
        <taxon>Magnoliopsida</taxon>
        <taxon>Liliopsida</taxon>
        <taxon>Araceae</taxon>
        <taxon>Lemnoideae</taxon>
        <taxon>Spirodela</taxon>
    </lineage>
</organism>
<keyword evidence="1" id="KW-0802">TPR repeat</keyword>
<feature type="region of interest" description="Disordered" evidence="2">
    <location>
        <begin position="402"/>
        <end position="468"/>
    </location>
</feature>
<dbReference type="InterPro" id="IPR011990">
    <property type="entry name" value="TPR-like_helical_dom_sf"/>
</dbReference>
<feature type="compositionally biased region" description="Low complexity" evidence="2">
    <location>
        <begin position="428"/>
        <end position="437"/>
    </location>
</feature>
<dbReference type="EMBL" id="LR746264">
    <property type="protein sequence ID" value="CAA7388810.1"/>
    <property type="molecule type" value="Genomic_DNA"/>
</dbReference>
<dbReference type="Pfam" id="PF00515">
    <property type="entry name" value="TPR_1"/>
    <property type="match status" value="1"/>
</dbReference>
<dbReference type="InterPro" id="IPR019734">
    <property type="entry name" value="TPR_rpt"/>
</dbReference>
<dbReference type="Proteomes" id="UP000663760">
    <property type="component" value="Chromosome 1"/>
</dbReference>
<sequence length="582" mass="63416">MFTQTMMDPELMRIAQEQMSRIPPQELAKIQQQMMSNPELIKLATESMKNLKPEDMRTAAEQLKHTPVEDMVDIGEKMAKATPEELAAMHAHADSQISYKLSAAEMLKKQGNNLHNSGNFHDAAQKYILAKNNLKDIPAFKCRTLLSQCSVNLMSCYLKMGLLKECIKEGSEVLSYDSRNVKALYRRGQAYKEIGNFEAAVSDLRKAHEVSPDDETISDVLRAANEKFKEKAADRTVSGGVVIEELVEEDDQAAASENCKGSSSSSAECSASTPLEASGGLRREDVSNSIKSSPESDSLRGLQANPEAVKLFQNFVSSADPASLASFGGGQMSPEVIKTATGMISKMKPDELQEMLQVASSLKGDGPRVGSAFPEMTPEMVQMASDRISKMSPDELQKMVEVASSMNSSFSPSPMGNSDNGNRRAKASSHSSASTKPATEHATGEEGSSGQFSSFSEVPASSSLPNSATDMQENLRSMTKDPAMRQMFTSMMKNMSPEMMASMSEQFGMKLSKEDAAKAQQAMSSLSINDLDRMMRWAERVQKGVETAKKTKNWLLGTKGLILAVCMLIVAFIFHQLGFIGG</sequence>
<proteinExistence type="predicted"/>
<accession>A0A7I8JXX1</accession>
<feature type="transmembrane region" description="Helical" evidence="3">
    <location>
        <begin position="560"/>
        <end position="580"/>
    </location>
</feature>
<feature type="compositionally biased region" description="Low complexity" evidence="2">
    <location>
        <begin position="404"/>
        <end position="418"/>
    </location>
</feature>
<dbReference type="AlphaFoldDB" id="A0A7I8JXX1"/>
<dbReference type="OrthoDB" id="245563at2759"/>
<keyword evidence="3" id="KW-0812">Transmembrane</keyword>
<dbReference type="PANTHER" id="PTHR48433">
    <property type="entry name" value="OUTER ENVELOPE PROTEIN 61-LIKE"/>
    <property type="match status" value="1"/>
</dbReference>
<keyword evidence="3" id="KW-0472">Membrane</keyword>
<protein>
    <submittedName>
        <fullName evidence="4">Uncharacterized protein</fullName>
    </submittedName>
</protein>
<dbReference type="PROSITE" id="PS50005">
    <property type="entry name" value="TPR"/>
    <property type="match status" value="1"/>
</dbReference>
<dbReference type="PANTHER" id="PTHR48433:SF1">
    <property type="entry name" value="OUTER ENVELOPE PROTEIN 61-LIKE"/>
    <property type="match status" value="1"/>
</dbReference>